<keyword evidence="1 7" id="KW-0436">Ligase</keyword>
<sequence length="539" mass="59658">MADKRPVVIIGGPPTSNGDLHIGHIAGPYLGADVHRRYLRAAGREAVFASCTDDSQTYLVTSAARVGLTPPELVEQSTENIQRTFEVMGVEVDGFSPTDDGYKALVYDYVKRLYDKGKLRLRKVRLPYSESKGEFLVEGFVGGGCPTCLADSRGGFCEGCGHPIDFDALIEPYSVLDPADEVTYRETEIMVFPVSEYREQLLAYYEERGPAWRPHVLGLMRELLSGPLPDFAITYPVKWGLPAPFLQTPGQRLNAWVEGMPASMYCTEYALRRNGKPKVADDDAWLAENNARVVVFMGFDPLFTWGVVHVAELMALEGRYVLPDTLLVNEFYELENEKFSTSKGHVVWARDLAAEVPRDIARFHLNLTAPEFARTNFSRAALEKVAGERLVTPWNELAETLAKLTAEVGGENGSLPVSTEATERAAAMVSRFALNYELEDFSLSRAADLIVQHVERLRAATERTLKGNLDQEMLRARLGDLFLELRALIGCASPILIDLAERAAEAGGFEPRITPAAFDVTHTTAFTVPSLEFPPTSEV</sequence>
<dbReference type="GO" id="GO:0006431">
    <property type="term" value="P:methionyl-tRNA aminoacylation"/>
    <property type="evidence" value="ECO:0007669"/>
    <property type="project" value="TreeGrafter"/>
</dbReference>
<dbReference type="RefSeq" id="WP_063272082.1">
    <property type="nucleotide sequence ID" value="NZ_LQMT02000017.1"/>
</dbReference>
<dbReference type="InterPro" id="IPR014729">
    <property type="entry name" value="Rossmann-like_a/b/a_fold"/>
</dbReference>
<gene>
    <name evidence="9" type="ORF">AVR91_0217030</name>
</gene>
<evidence type="ECO:0000256" key="3">
    <source>
        <dbReference type="ARBA" id="ARBA00022840"/>
    </source>
</evidence>
<evidence type="ECO:0000256" key="5">
    <source>
        <dbReference type="ARBA" id="ARBA00023146"/>
    </source>
</evidence>
<dbReference type="Pfam" id="PF09334">
    <property type="entry name" value="tRNA-synt_1g"/>
    <property type="match status" value="1"/>
</dbReference>
<dbReference type="InterPro" id="IPR029038">
    <property type="entry name" value="MetRS_Zn"/>
</dbReference>
<evidence type="ECO:0000256" key="2">
    <source>
        <dbReference type="ARBA" id="ARBA00022741"/>
    </source>
</evidence>
<dbReference type="SUPFAM" id="SSF52374">
    <property type="entry name" value="Nucleotidylyl transferase"/>
    <property type="match status" value="1"/>
</dbReference>
<dbReference type="Gene3D" id="2.20.28.20">
    <property type="entry name" value="Methionyl-tRNA synthetase, Zn-domain"/>
    <property type="match status" value="1"/>
</dbReference>
<keyword evidence="4 7" id="KW-0648">Protein biosynthesis</keyword>
<dbReference type="GO" id="GO:0004825">
    <property type="term" value="F:methionine-tRNA ligase activity"/>
    <property type="evidence" value="ECO:0007669"/>
    <property type="project" value="UniProtKB-EC"/>
</dbReference>
<evidence type="ECO:0000256" key="1">
    <source>
        <dbReference type="ARBA" id="ARBA00022598"/>
    </source>
</evidence>
<evidence type="ECO:0000313" key="9">
    <source>
        <dbReference type="EMBL" id="ONF69969.1"/>
    </source>
</evidence>
<dbReference type="PANTHER" id="PTHR45765:SF1">
    <property type="entry name" value="METHIONINE--TRNA LIGASE, CYTOPLASMIC"/>
    <property type="match status" value="1"/>
</dbReference>
<dbReference type="InterPro" id="IPR015413">
    <property type="entry name" value="Methionyl/Leucyl_tRNA_Synth"/>
</dbReference>
<dbReference type="OrthoDB" id="9810191at2"/>
<keyword evidence="5 7" id="KW-0030">Aminoacyl-tRNA synthetase</keyword>
<dbReference type="InterPro" id="IPR001412">
    <property type="entry name" value="aa-tRNA-synth_I_CS"/>
</dbReference>
<keyword evidence="2 7" id="KW-0547">Nucleotide-binding</keyword>
<comment type="catalytic activity">
    <reaction evidence="6">
        <text>tRNA(Met) + L-methionine + ATP = L-methionyl-tRNA(Met) + AMP + diphosphate</text>
        <dbReference type="Rhea" id="RHEA:13481"/>
        <dbReference type="Rhea" id="RHEA-COMP:9667"/>
        <dbReference type="Rhea" id="RHEA-COMP:9698"/>
        <dbReference type="ChEBI" id="CHEBI:30616"/>
        <dbReference type="ChEBI" id="CHEBI:33019"/>
        <dbReference type="ChEBI" id="CHEBI:57844"/>
        <dbReference type="ChEBI" id="CHEBI:78442"/>
        <dbReference type="ChEBI" id="CHEBI:78530"/>
        <dbReference type="ChEBI" id="CHEBI:456215"/>
        <dbReference type="EC" id="6.1.1.10"/>
    </reaction>
</comment>
<evidence type="ECO:0000256" key="7">
    <source>
        <dbReference type="RuleBase" id="RU363039"/>
    </source>
</evidence>
<evidence type="ECO:0000313" key="10">
    <source>
        <dbReference type="Proteomes" id="UP000076660"/>
    </source>
</evidence>
<dbReference type="InterPro" id="IPR023458">
    <property type="entry name" value="Met-tRNA_ligase_1"/>
</dbReference>
<comment type="similarity">
    <text evidence="7">Belongs to the class-I aminoacyl-tRNA synthetase family.</text>
</comment>
<organism evidence="9 10">
    <name type="scientific">Amycolatopsis keratiniphila subsp. keratiniphila</name>
    <dbReference type="NCBI Taxonomy" id="227715"/>
    <lineage>
        <taxon>Bacteria</taxon>
        <taxon>Bacillati</taxon>
        <taxon>Actinomycetota</taxon>
        <taxon>Actinomycetes</taxon>
        <taxon>Pseudonocardiales</taxon>
        <taxon>Pseudonocardiaceae</taxon>
        <taxon>Amycolatopsis</taxon>
        <taxon>Amycolatopsis japonica group</taxon>
    </lineage>
</organism>
<dbReference type="PROSITE" id="PS00178">
    <property type="entry name" value="AA_TRNA_LIGASE_I"/>
    <property type="match status" value="1"/>
</dbReference>
<dbReference type="GO" id="GO:0005829">
    <property type="term" value="C:cytosol"/>
    <property type="evidence" value="ECO:0007669"/>
    <property type="project" value="TreeGrafter"/>
</dbReference>
<evidence type="ECO:0000259" key="8">
    <source>
        <dbReference type="Pfam" id="PF09334"/>
    </source>
</evidence>
<dbReference type="AlphaFoldDB" id="A0A1W2LV53"/>
<keyword evidence="3 7" id="KW-0067">ATP-binding</keyword>
<protein>
    <submittedName>
        <fullName evidence="9">Methionine--tRNA ligase</fullName>
    </submittedName>
</protein>
<dbReference type="PANTHER" id="PTHR45765">
    <property type="entry name" value="METHIONINE--TRNA LIGASE"/>
    <property type="match status" value="1"/>
</dbReference>
<accession>A0A1W2LV53</accession>
<name>A0A1W2LV53_9PSEU</name>
<dbReference type="Proteomes" id="UP000076660">
    <property type="component" value="Unassembled WGS sequence"/>
</dbReference>
<dbReference type="GO" id="GO:0005524">
    <property type="term" value="F:ATP binding"/>
    <property type="evidence" value="ECO:0007669"/>
    <property type="project" value="UniProtKB-KW"/>
</dbReference>
<reference evidence="9 10" key="1">
    <citation type="submission" date="2016-12" db="EMBL/GenBank/DDBJ databases">
        <title>Amycolatopsis keratiniphila subsp. keratiniphila genome sequencing and assembly.</title>
        <authorList>
            <person name="Mayilraj S."/>
            <person name="Kaur N."/>
        </authorList>
    </citation>
    <scope>NUCLEOTIDE SEQUENCE [LARGE SCALE GENOMIC DNA]</scope>
    <source>
        <strain evidence="9 10">DSM 44409</strain>
    </source>
</reference>
<feature type="domain" description="Methionyl/Leucyl tRNA synthetase" evidence="8">
    <location>
        <begin position="14"/>
        <end position="394"/>
    </location>
</feature>
<proteinExistence type="inferred from homology"/>
<dbReference type="Gene3D" id="3.40.50.620">
    <property type="entry name" value="HUPs"/>
    <property type="match status" value="1"/>
</dbReference>
<dbReference type="EMBL" id="LQMT02000017">
    <property type="protein sequence ID" value="ONF69969.1"/>
    <property type="molecule type" value="Genomic_DNA"/>
</dbReference>
<comment type="caution">
    <text evidence="9">The sequence shown here is derived from an EMBL/GenBank/DDBJ whole genome shotgun (WGS) entry which is preliminary data.</text>
</comment>
<evidence type="ECO:0000256" key="6">
    <source>
        <dbReference type="ARBA" id="ARBA00047364"/>
    </source>
</evidence>
<evidence type="ECO:0000256" key="4">
    <source>
        <dbReference type="ARBA" id="ARBA00022917"/>
    </source>
</evidence>